<feature type="compositionally biased region" description="Polar residues" evidence="1">
    <location>
        <begin position="1"/>
        <end position="19"/>
    </location>
</feature>
<accession>A0A392SXY6</accession>
<dbReference type="EMBL" id="LXQA010460896">
    <property type="protein sequence ID" value="MCI53287.1"/>
    <property type="molecule type" value="Genomic_DNA"/>
</dbReference>
<organism evidence="2 3">
    <name type="scientific">Trifolium medium</name>
    <dbReference type="NCBI Taxonomy" id="97028"/>
    <lineage>
        <taxon>Eukaryota</taxon>
        <taxon>Viridiplantae</taxon>
        <taxon>Streptophyta</taxon>
        <taxon>Embryophyta</taxon>
        <taxon>Tracheophyta</taxon>
        <taxon>Spermatophyta</taxon>
        <taxon>Magnoliopsida</taxon>
        <taxon>eudicotyledons</taxon>
        <taxon>Gunneridae</taxon>
        <taxon>Pentapetalae</taxon>
        <taxon>rosids</taxon>
        <taxon>fabids</taxon>
        <taxon>Fabales</taxon>
        <taxon>Fabaceae</taxon>
        <taxon>Papilionoideae</taxon>
        <taxon>50 kb inversion clade</taxon>
        <taxon>NPAAA clade</taxon>
        <taxon>Hologalegina</taxon>
        <taxon>IRL clade</taxon>
        <taxon>Trifolieae</taxon>
        <taxon>Trifolium</taxon>
    </lineage>
</organism>
<proteinExistence type="predicted"/>
<feature type="region of interest" description="Disordered" evidence="1">
    <location>
        <begin position="1"/>
        <end position="37"/>
    </location>
</feature>
<feature type="non-terminal residue" evidence="2">
    <location>
        <position position="1"/>
    </location>
</feature>
<dbReference type="AlphaFoldDB" id="A0A392SXY6"/>
<evidence type="ECO:0000313" key="3">
    <source>
        <dbReference type="Proteomes" id="UP000265520"/>
    </source>
</evidence>
<evidence type="ECO:0008006" key="4">
    <source>
        <dbReference type="Google" id="ProtNLM"/>
    </source>
</evidence>
<keyword evidence="3" id="KW-1185">Reference proteome</keyword>
<evidence type="ECO:0000313" key="2">
    <source>
        <dbReference type="EMBL" id="MCI53287.1"/>
    </source>
</evidence>
<sequence length="96" mass="10763">YPDTPRSQPSQKSARKQNQSPKPSPSPAPPAPPIRKWPAAVGQLPPFMHQYYTDVVDVEGDRHCGFRTVSVLLGKLEDAYQMVHLDLTIELNKNRA</sequence>
<evidence type="ECO:0000256" key="1">
    <source>
        <dbReference type="SAM" id="MobiDB-lite"/>
    </source>
</evidence>
<protein>
    <recommendedName>
        <fullName evidence="4">OTU domain-containing protein</fullName>
    </recommendedName>
</protein>
<comment type="caution">
    <text evidence="2">The sequence shown here is derived from an EMBL/GenBank/DDBJ whole genome shotgun (WGS) entry which is preliminary data.</text>
</comment>
<feature type="compositionally biased region" description="Pro residues" evidence="1">
    <location>
        <begin position="22"/>
        <end position="35"/>
    </location>
</feature>
<dbReference type="Proteomes" id="UP000265520">
    <property type="component" value="Unassembled WGS sequence"/>
</dbReference>
<reference evidence="2 3" key="1">
    <citation type="journal article" date="2018" name="Front. Plant Sci.">
        <title>Red Clover (Trifolium pratense) and Zigzag Clover (T. medium) - A Picture of Genomic Similarities and Differences.</title>
        <authorList>
            <person name="Dluhosova J."/>
            <person name="Istvanek J."/>
            <person name="Nedelnik J."/>
            <person name="Repkova J."/>
        </authorList>
    </citation>
    <scope>NUCLEOTIDE SEQUENCE [LARGE SCALE GENOMIC DNA]</scope>
    <source>
        <strain evidence="3">cv. 10/8</strain>
        <tissue evidence="2">Leaf</tissue>
    </source>
</reference>
<feature type="non-terminal residue" evidence="2">
    <location>
        <position position="96"/>
    </location>
</feature>
<name>A0A392SXY6_9FABA</name>